<dbReference type="Proteomes" id="UP000426027">
    <property type="component" value="Chromosome"/>
</dbReference>
<dbReference type="KEGG" id="fls:GLV81_00045"/>
<gene>
    <name evidence="5" type="ORF">GLV81_00045</name>
</gene>
<dbReference type="Gene3D" id="1.10.1070.20">
    <property type="match status" value="1"/>
</dbReference>
<sequence length="295" mass="34456">MIWMAMHPSNLSRLTFFEPDSVVRKSSSKSWHSFIAKTAEKWYPHESVIEYMINRIGQVLDPKMNEIKLVQANGQIRFCSKFFLNRDERLIHGAEICGEHLGDLTMAEEIANNKKTSRELFTFEFIRDSIRTVFPENFEALTTELVKMIAFDALVGNNDRHFYNWGVIGTMKKSKKLPTFAPLYDSARGLFWNYSDENLKNLLKAGQKKVLSYIENASPRISIEDNSKANHFELVDFVGRLNHEYDQIVKSMSSLENELKVLEMLEKEFFPMFIQARKSLIKEVIQTRFKKIRGY</sequence>
<accession>A0A6I6GNS2</accession>
<dbReference type="Pfam" id="PF07804">
    <property type="entry name" value="HipA_C"/>
    <property type="match status" value="1"/>
</dbReference>
<feature type="coiled-coil region" evidence="3">
    <location>
        <begin position="238"/>
        <end position="265"/>
    </location>
</feature>
<organism evidence="5 6">
    <name type="scientific">Phnomibacter ginsenosidimutans</name>
    <dbReference type="NCBI Taxonomy" id="2676868"/>
    <lineage>
        <taxon>Bacteria</taxon>
        <taxon>Pseudomonadati</taxon>
        <taxon>Bacteroidota</taxon>
        <taxon>Chitinophagia</taxon>
        <taxon>Chitinophagales</taxon>
        <taxon>Chitinophagaceae</taxon>
        <taxon>Phnomibacter</taxon>
    </lineage>
</organism>
<dbReference type="InterPro" id="IPR012893">
    <property type="entry name" value="HipA-like_C"/>
</dbReference>
<keyword evidence="6" id="KW-1185">Reference proteome</keyword>
<evidence type="ECO:0000256" key="3">
    <source>
        <dbReference type="SAM" id="Coils"/>
    </source>
</evidence>
<evidence type="ECO:0000259" key="4">
    <source>
        <dbReference type="Pfam" id="PF07804"/>
    </source>
</evidence>
<reference evidence="5 6" key="1">
    <citation type="submission" date="2019-11" db="EMBL/GenBank/DDBJ databases">
        <authorList>
            <person name="Im W.T."/>
        </authorList>
    </citation>
    <scope>NUCLEOTIDE SEQUENCE [LARGE SCALE GENOMIC DNA]</scope>
    <source>
        <strain evidence="5 6">SB-02</strain>
    </source>
</reference>
<proteinExistence type="predicted"/>
<evidence type="ECO:0000313" key="6">
    <source>
        <dbReference type="Proteomes" id="UP000426027"/>
    </source>
</evidence>
<feature type="domain" description="HipA-like C-terminal" evidence="4">
    <location>
        <begin position="29"/>
        <end position="192"/>
    </location>
</feature>
<evidence type="ECO:0000256" key="1">
    <source>
        <dbReference type="ARBA" id="ARBA00022679"/>
    </source>
</evidence>
<keyword evidence="2" id="KW-0418">Kinase</keyword>
<evidence type="ECO:0000256" key="2">
    <source>
        <dbReference type="ARBA" id="ARBA00022777"/>
    </source>
</evidence>
<dbReference type="EMBL" id="CP046566">
    <property type="protein sequence ID" value="QGW26709.1"/>
    <property type="molecule type" value="Genomic_DNA"/>
</dbReference>
<evidence type="ECO:0000313" key="5">
    <source>
        <dbReference type="EMBL" id="QGW26709.1"/>
    </source>
</evidence>
<name>A0A6I6GNS2_9BACT</name>
<dbReference type="GO" id="GO:0016301">
    <property type="term" value="F:kinase activity"/>
    <property type="evidence" value="ECO:0007669"/>
    <property type="project" value="UniProtKB-KW"/>
</dbReference>
<keyword evidence="1" id="KW-0808">Transferase</keyword>
<keyword evidence="3" id="KW-0175">Coiled coil</keyword>
<protein>
    <recommendedName>
        <fullName evidence="4">HipA-like C-terminal domain-containing protein</fullName>
    </recommendedName>
</protein>
<dbReference type="AlphaFoldDB" id="A0A6I6GNS2"/>